<organism evidence="2 3">
    <name type="scientific">Botryotinia fuckeliana (strain T4)</name>
    <name type="common">Noble rot fungus</name>
    <name type="synonym">Botrytis cinerea</name>
    <dbReference type="NCBI Taxonomy" id="999810"/>
    <lineage>
        <taxon>Eukaryota</taxon>
        <taxon>Fungi</taxon>
        <taxon>Dikarya</taxon>
        <taxon>Ascomycota</taxon>
        <taxon>Pezizomycotina</taxon>
        <taxon>Leotiomycetes</taxon>
        <taxon>Helotiales</taxon>
        <taxon>Sclerotiniaceae</taxon>
        <taxon>Botrytis</taxon>
    </lineage>
</organism>
<dbReference type="AlphaFoldDB" id="G2YSI9"/>
<dbReference type="Proteomes" id="UP000008177">
    <property type="component" value="Unplaced contigs"/>
</dbReference>
<dbReference type="EMBL" id="FQ790351">
    <property type="protein sequence ID" value="CCD54587.1"/>
    <property type="molecule type" value="Genomic_DNA"/>
</dbReference>
<dbReference type="OrthoDB" id="3546385at2759"/>
<evidence type="ECO:0000313" key="2">
    <source>
        <dbReference type="EMBL" id="CCD54587.1"/>
    </source>
</evidence>
<dbReference type="HOGENOM" id="CLU_082780_0_0_1"/>
<evidence type="ECO:0000259" key="1">
    <source>
        <dbReference type="Pfam" id="PF20150"/>
    </source>
</evidence>
<proteinExistence type="predicted"/>
<dbReference type="Pfam" id="PF20150">
    <property type="entry name" value="2EXR"/>
    <property type="match status" value="1"/>
</dbReference>
<sequence>MTATTISPSTFPLFSSLAFELRTKILEKSLPSEFPPALYFYKEGCWHPRIFTKSDPGYNDKVSENVSTEDLNRKLEFRHDLLDNITVRMPLLFVNHEARKITLTWARNHGIEICGDTLFPRLSLPFNPIRDILYVSVNRWDDLFDEPYQRSIKDDMIGLNHRIFNEVKRLAVPKSMLGVFFAMDTFNELSDYYRIEEMYVVMNTPLGLCSVDDGSNVQSGRERENLPSWVFLSDSDGSSLQLKESRENEDEELYLLSKNVAQYLTPGFIANSPSIREIRPVLAVKG</sequence>
<gene>
    <name evidence="2" type="ORF">BofuT4_P126350.1</name>
</gene>
<reference evidence="3" key="1">
    <citation type="journal article" date="2011" name="PLoS Genet.">
        <title>Genomic analysis of the necrotrophic fungal pathogens Sclerotinia sclerotiorum and Botrytis cinerea.</title>
        <authorList>
            <person name="Amselem J."/>
            <person name="Cuomo C.A."/>
            <person name="van Kan J.A."/>
            <person name="Viaud M."/>
            <person name="Benito E.P."/>
            <person name="Couloux A."/>
            <person name="Coutinho P.M."/>
            <person name="de Vries R.P."/>
            <person name="Dyer P.S."/>
            <person name="Fillinger S."/>
            <person name="Fournier E."/>
            <person name="Gout L."/>
            <person name="Hahn M."/>
            <person name="Kohn L."/>
            <person name="Lapalu N."/>
            <person name="Plummer K.M."/>
            <person name="Pradier J.M."/>
            <person name="Quevillon E."/>
            <person name="Sharon A."/>
            <person name="Simon A."/>
            <person name="ten Have A."/>
            <person name="Tudzynski B."/>
            <person name="Tudzynski P."/>
            <person name="Wincker P."/>
            <person name="Andrew M."/>
            <person name="Anthouard V."/>
            <person name="Beever R.E."/>
            <person name="Beffa R."/>
            <person name="Benoit I."/>
            <person name="Bouzid O."/>
            <person name="Brault B."/>
            <person name="Chen Z."/>
            <person name="Choquer M."/>
            <person name="Collemare J."/>
            <person name="Cotton P."/>
            <person name="Danchin E.G."/>
            <person name="Da Silva C."/>
            <person name="Gautier A."/>
            <person name="Giraud C."/>
            <person name="Giraud T."/>
            <person name="Gonzalez C."/>
            <person name="Grossetete S."/>
            <person name="Guldener U."/>
            <person name="Henrissat B."/>
            <person name="Howlett B.J."/>
            <person name="Kodira C."/>
            <person name="Kretschmer M."/>
            <person name="Lappartient A."/>
            <person name="Leroch M."/>
            <person name="Levis C."/>
            <person name="Mauceli E."/>
            <person name="Neuveglise C."/>
            <person name="Oeser B."/>
            <person name="Pearson M."/>
            <person name="Poulain J."/>
            <person name="Poussereau N."/>
            <person name="Quesneville H."/>
            <person name="Rascle C."/>
            <person name="Schumacher J."/>
            <person name="Segurens B."/>
            <person name="Sexton A."/>
            <person name="Silva E."/>
            <person name="Sirven C."/>
            <person name="Soanes D.M."/>
            <person name="Talbot N.J."/>
            <person name="Templeton M."/>
            <person name="Yandava C."/>
            <person name="Yarden O."/>
            <person name="Zeng Q."/>
            <person name="Rollins J.A."/>
            <person name="Lebrun M.H."/>
            <person name="Dickman M."/>
        </authorList>
    </citation>
    <scope>NUCLEOTIDE SEQUENCE [LARGE SCALE GENOMIC DNA]</scope>
    <source>
        <strain evidence="3">T4</strain>
    </source>
</reference>
<dbReference type="InParanoid" id="G2YSI9"/>
<evidence type="ECO:0000313" key="3">
    <source>
        <dbReference type="Proteomes" id="UP000008177"/>
    </source>
</evidence>
<feature type="domain" description="2EXR" evidence="1">
    <location>
        <begin position="11"/>
        <end position="133"/>
    </location>
</feature>
<name>G2YSI9_BOTF4</name>
<accession>G2YSI9</accession>
<protein>
    <recommendedName>
        <fullName evidence="1">2EXR domain-containing protein</fullName>
    </recommendedName>
</protein>
<dbReference type="InterPro" id="IPR045518">
    <property type="entry name" value="2EXR"/>
</dbReference>